<dbReference type="RefSeq" id="WP_348945264.1">
    <property type="nucleotide sequence ID" value="NZ_CP157355.1"/>
</dbReference>
<proteinExistence type="predicted"/>
<evidence type="ECO:0000313" key="3">
    <source>
        <dbReference type="EMBL" id="XBM00938.1"/>
    </source>
</evidence>
<feature type="compositionally biased region" description="Basic and acidic residues" evidence="2">
    <location>
        <begin position="31"/>
        <end position="44"/>
    </location>
</feature>
<gene>
    <name evidence="3" type="ORF">ABHF33_01245</name>
</gene>
<reference evidence="3" key="1">
    <citation type="submission" date="2024-05" db="EMBL/GenBank/DDBJ databases">
        <authorList>
            <person name="Yang L."/>
            <person name="Pan L."/>
        </authorList>
    </citation>
    <scope>NUCLEOTIDE SEQUENCE</scope>
    <source>
        <strain evidence="3">FCG-7</strain>
    </source>
</reference>
<dbReference type="KEGG" id="cmav:ABHF33_01245"/>
<evidence type="ECO:0008006" key="4">
    <source>
        <dbReference type="Google" id="ProtNLM"/>
    </source>
</evidence>
<feature type="region of interest" description="Disordered" evidence="2">
    <location>
        <begin position="413"/>
        <end position="439"/>
    </location>
</feature>
<dbReference type="AlphaFoldDB" id="A0AAU7FB77"/>
<feature type="region of interest" description="Disordered" evidence="2">
    <location>
        <begin position="31"/>
        <end position="53"/>
    </location>
</feature>
<organism evidence="3">
    <name type="scientific">Chitinibacter mangrovi</name>
    <dbReference type="NCBI Taxonomy" id="3153927"/>
    <lineage>
        <taxon>Bacteria</taxon>
        <taxon>Pseudomonadati</taxon>
        <taxon>Pseudomonadota</taxon>
        <taxon>Betaproteobacteria</taxon>
        <taxon>Neisseriales</taxon>
        <taxon>Chitinibacteraceae</taxon>
        <taxon>Chitinibacter</taxon>
    </lineage>
</organism>
<dbReference type="EMBL" id="CP157355">
    <property type="protein sequence ID" value="XBM00938.1"/>
    <property type="molecule type" value="Genomic_DNA"/>
</dbReference>
<name>A0AAU7FB77_9NEIS</name>
<evidence type="ECO:0000256" key="2">
    <source>
        <dbReference type="SAM" id="MobiDB-lite"/>
    </source>
</evidence>
<feature type="coiled-coil region" evidence="1">
    <location>
        <begin position="206"/>
        <end position="233"/>
    </location>
</feature>
<sequence>MANTAAFRYWDDQVKEHCEKTTKDINNECKCDGTKEAKEKRDKQFNSGKMDPAKLKQGSILRKTQAKLREALVNIDQKAKDKIKEAGHKESKENCWVYQQCTGLWHKPTNGDGFSIDSFKDEMRTHFEKEAKQIMHDQKAALEKLQNFADDFFKEQADEIAEKAKEKVIKRMGTMRSPLLAKALSRIGMYEMLGHAIGNTVGAIVTNDMEKRYAQLELELDQFTSKLDEITAILGNNFSYEDLMATMQAGIALSNDCLRARKCKLVSYNDNKNPMSGNGCCPGQTAHHVLPDAMFYNYEKVTKTKGKPPNQSQYTTLEKTTKLDCWSKYSHGSAPTMCLEGTSNGPGNGSHGAAHTLTEDYINDKRNQPSVPYNKTADDISERLAKPYGCKKECIKAQLDKYYKEAHTCKDSEAAVTPHSGLPNGGPTVPTKPPKTKTF</sequence>
<evidence type="ECO:0000256" key="1">
    <source>
        <dbReference type="SAM" id="Coils"/>
    </source>
</evidence>
<keyword evidence="1" id="KW-0175">Coiled coil</keyword>
<protein>
    <recommendedName>
        <fullName evidence="4">Tox-GHH2 domain-containing protein</fullName>
    </recommendedName>
</protein>
<accession>A0AAU7FB77</accession>